<dbReference type="GO" id="GO:0016114">
    <property type="term" value="P:terpenoid biosynthetic process"/>
    <property type="evidence" value="ECO:0007669"/>
    <property type="project" value="InterPro"/>
</dbReference>
<dbReference type="InterPro" id="IPR001906">
    <property type="entry name" value="Terpene_synth_N"/>
</dbReference>
<dbReference type="InterPro" id="IPR008949">
    <property type="entry name" value="Isoprenoid_synthase_dom_sf"/>
</dbReference>
<evidence type="ECO:0000313" key="4">
    <source>
        <dbReference type="EMBL" id="EFH39174.1"/>
    </source>
</evidence>
<dbReference type="Pfam" id="PF01397">
    <property type="entry name" value="Terpene_synth"/>
    <property type="match status" value="1"/>
</dbReference>
<dbReference type="Gene3D" id="1.10.600.10">
    <property type="entry name" value="Farnesyl Diphosphate Synthase"/>
    <property type="match status" value="1"/>
</dbReference>
<dbReference type="AlphaFoldDB" id="D7MWA8"/>
<accession>D7MWA8</accession>
<evidence type="ECO:0000259" key="3">
    <source>
        <dbReference type="Pfam" id="PF01397"/>
    </source>
</evidence>
<dbReference type="Proteomes" id="UP000008694">
    <property type="component" value="Unassembled WGS sequence"/>
</dbReference>
<evidence type="ECO:0000313" key="5">
    <source>
        <dbReference type="Proteomes" id="UP000008694"/>
    </source>
</evidence>
<dbReference type="InterPro" id="IPR036965">
    <property type="entry name" value="Terpene_synth_N_sf"/>
</dbReference>
<reference evidence="5" key="1">
    <citation type="journal article" date="2011" name="Nat. Genet.">
        <title>The Arabidopsis lyrata genome sequence and the basis of rapid genome size change.</title>
        <authorList>
            <person name="Hu T.T."/>
            <person name="Pattyn P."/>
            <person name="Bakker E.G."/>
            <person name="Cao J."/>
            <person name="Cheng J.-F."/>
            <person name="Clark R.M."/>
            <person name="Fahlgren N."/>
            <person name="Fawcett J.A."/>
            <person name="Grimwood J."/>
            <person name="Gundlach H."/>
            <person name="Haberer G."/>
            <person name="Hollister J.D."/>
            <person name="Ossowski S."/>
            <person name="Ottilar R.P."/>
            <person name="Salamov A.A."/>
            <person name="Schneeberger K."/>
            <person name="Spannagl M."/>
            <person name="Wang X."/>
            <person name="Yang L."/>
            <person name="Nasrallah M.E."/>
            <person name="Bergelson J."/>
            <person name="Carrington J.C."/>
            <person name="Gaut B.S."/>
            <person name="Schmutz J."/>
            <person name="Mayer K.F.X."/>
            <person name="Van de Peer Y."/>
            <person name="Grigoriev I.V."/>
            <person name="Nordborg M."/>
            <person name="Weigel D."/>
            <person name="Guo Y.-L."/>
        </authorList>
    </citation>
    <scope>NUCLEOTIDE SEQUENCE [LARGE SCALE GENOMIC DNA]</scope>
    <source>
        <strain evidence="5">cv. MN47</strain>
    </source>
</reference>
<evidence type="ECO:0000256" key="2">
    <source>
        <dbReference type="ARBA" id="ARBA00023239"/>
    </source>
</evidence>
<dbReference type="HOGENOM" id="CLU_003125_0_2_1"/>
<dbReference type="EMBL" id="GL348783">
    <property type="protein sequence ID" value="EFH39174.1"/>
    <property type="molecule type" value="Genomic_DNA"/>
</dbReference>
<dbReference type="InterPro" id="IPR008930">
    <property type="entry name" value="Terpenoid_cyclase/PrenylTrfase"/>
</dbReference>
<keyword evidence="2" id="KW-0456">Lyase</keyword>
<organism evidence="5">
    <name type="scientific">Arabidopsis lyrata subsp. lyrata</name>
    <name type="common">Lyre-leaved rock-cress</name>
    <dbReference type="NCBI Taxonomy" id="81972"/>
    <lineage>
        <taxon>Eukaryota</taxon>
        <taxon>Viridiplantae</taxon>
        <taxon>Streptophyta</taxon>
        <taxon>Embryophyta</taxon>
        <taxon>Tracheophyta</taxon>
        <taxon>Spermatophyta</taxon>
        <taxon>Magnoliopsida</taxon>
        <taxon>eudicotyledons</taxon>
        <taxon>Gunneridae</taxon>
        <taxon>Pentapetalae</taxon>
        <taxon>rosids</taxon>
        <taxon>malvids</taxon>
        <taxon>Brassicales</taxon>
        <taxon>Brassicaceae</taxon>
        <taxon>Camelineae</taxon>
        <taxon>Arabidopsis</taxon>
    </lineage>
</organism>
<evidence type="ECO:0000256" key="1">
    <source>
        <dbReference type="ARBA" id="ARBA00022842"/>
    </source>
</evidence>
<protein>
    <recommendedName>
        <fullName evidence="3">Terpene synthase N-terminal domain-containing protein</fullName>
    </recommendedName>
</protein>
<keyword evidence="1" id="KW-0460">Magnesium</keyword>
<name>D7MWA8_ARALL</name>
<feature type="non-terminal residue" evidence="4">
    <location>
        <position position="236"/>
    </location>
</feature>
<dbReference type="Gene3D" id="1.50.10.130">
    <property type="entry name" value="Terpene synthase, N-terminal domain"/>
    <property type="match status" value="1"/>
</dbReference>
<sequence>MERGRNLDQKSYFLILPHSQWSDHFFTVSITDSDLDVLAREIEEFKPKVRENIFSLSSDAIKRKILSIHLLINLGLSYHFENEIEETLKEAFEKIENLIADENDLYTISIMFRVFRTYGHNMLSDVFNRFKGNNGEFKESLIENVKGMLSLYEAVHFGTTTDHMLDEASRFTLDHLEPLTTGHTAIPLHILKLIRKALHIPQHRNSQALVARAYISFYEQEEDHDETLLKLAKLNF</sequence>
<gene>
    <name evidence="4" type="ORF">ARALYDRAFT_359284</name>
</gene>
<proteinExistence type="predicted"/>
<dbReference type="eggNOG" id="ENOG502SHPY">
    <property type="taxonomic scope" value="Eukaryota"/>
</dbReference>
<dbReference type="Gramene" id="fgenesh1_pg.C_scaffold_90000001">
    <property type="protein sequence ID" value="fgenesh1_pg.C_scaffold_90000001"/>
    <property type="gene ID" value="fgenesh1_pg.C_scaffold_90000001"/>
</dbReference>
<feature type="domain" description="Terpene synthase N-terminal" evidence="3">
    <location>
        <begin position="21"/>
        <end position="198"/>
    </location>
</feature>
<dbReference type="GO" id="GO:0010333">
    <property type="term" value="F:terpene synthase activity"/>
    <property type="evidence" value="ECO:0007669"/>
    <property type="project" value="InterPro"/>
</dbReference>
<keyword evidence="5" id="KW-1185">Reference proteome</keyword>
<dbReference type="PANTHER" id="PTHR31225">
    <property type="entry name" value="OS04G0344100 PROTEIN-RELATED"/>
    <property type="match status" value="1"/>
</dbReference>
<dbReference type="STRING" id="81972.D7MWA8"/>
<dbReference type="FunFam" id="1.50.10.130:FF:000001">
    <property type="entry name" value="Isoprene synthase, chloroplastic"/>
    <property type="match status" value="1"/>
</dbReference>
<dbReference type="PANTHER" id="PTHR31225:SF242">
    <property type="entry name" value="TERPENOID SYNTHASE 9"/>
    <property type="match status" value="1"/>
</dbReference>
<dbReference type="InterPro" id="IPR050148">
    <property type="entry name" value="Terpene_synthase-like"/>
</dbReference>
<dbReference type="SUPFAM" id="SSF48239">
    <property type="entry name" value="Terpenoid cyclases/Protein prenyltransferases"/>
    <property type="match status" value="1"/>
</dbReference>